<sequence length="185" mass="21457">MLQPTQSVTQTTITQEQPSPATVQVDETVGWKTYTNTKYNYTLRYPSEWEPATCSYAATETGVMKDLILEELDNVEFHRIGWDCPPTDAPWPNFGIYVKDDEPTEPQFFPPVYDRTDRAIEQKPDKQIGNKSYFVYWIVKKEPSPGLDNQIMYYLKNNGKIYSFQVSNKDDISTLEKILSSLKFQ</sequence>
<comment type="caution">
    <text evidence="2">The sequence shown here is derived from an EMBL/GenBank/DDBJ whole genome shotgun (WGS) entry which is preliminary data.</text>
</comment>
<evidence type="ECO:0000256" key="1">
    <source>
        <dbReference type="SAM" id="MobiDB-lite"/>
    </source>
</evidence>
<evidence type="ECO:0008006" key="4">
    <source>
        <dbReference type="Google" id="ProtNLM"/>
    </source>
</evidence>
<dbReference type="AlphaFoldDB" id="A0A1F7GYU7"/>
<feature type="region of interest" description="Disordered" evidence="1">
    <location>
        <begin position="1"/>
        <end position="21"/>
    </location>
</feature>
<protein>
    <recommendedName>
        <fullName evidence="4">DUF4367 domain-containing protein</fullName>
    </recommendedName>
</protein>
<dbReference type="Proteomes" id="UP000177159">
    <property type="component" value="Unassembled WGS sequence"/>
</dbReference>
<dbReference type="EMBL" id="MFZM01000013">
    <property type="protein sequence ID" value="OGK24023.1"/>
    <property type="molecule type" value="Genomic_DNA"/>
</dbReference>
<gene>
    <name evidence="2" type="ORF">A3C24_02955</name>
</gene>
<evidence type="ECO:0000313" key="3">
    <source>
        <dbReference type="Proteomes" id="UP000177159"/>
    </source>
</evidence>
<proteinExistence type="predicted"/>
<accession>A0A1F7GYU7</accession>
<name>A0A1F7GYU7_9BACT</name>
<organism evidence="2 3">
    <name type="scientific">Candidatus Roizmanbacteria bacterium RIFCSPHIGHO2_02_FULL_37_24</name>
    <dbReference type="NCBI Taxonomy" id="1802037"/>
    <lineage>
        <taxon>Bacteria</taxon>
        <taxon>Candidatus Roizmaniibacteriota</taxon>
    </lineage>
</organism>
<evidence type="ECO:0000313" key="2">
    <source>
        <dbReference type="EMBL" id="OGK24023.1"/>
    </source>
</evidence>
<reference evidence="2 3" key="1">
    <citation type="journal article" date="2016" name="Nat. Commun.">
        <title>Thousands of microbial genomes shed light on interconnected biogeochemical processes in an aquifer system.</title>
        <authorList>
            <person name="Anantharaman K."/>
            <person name="Brown C.T."/>
            <person name="Hug L.A."/>
            <person name="Sharon I."/>
            <person name="Castelle C.J."/>
            <person name="Probst A.J."/>
            <person name="Thomas B.C."/>
            <person name="Singh A."/>
            <person name="Wilkins M.J."/>
            <person name="Karaoz U."/>
            <person name="Brodie E.L."/>
            <person name="Williams K.H."/>
            <person name="Hubbard S.S."/>
            <person name="Banfield J.F."/>
        </authorList>
    </citation>
    <scope>NUCLEOTIDE SEQUENCE [LARGE SCALE GENOMIC DNA]</scope>
</reference>